<evidence type="ECO:0000256" key="3">
    <source>
        <dbReference type="ARBA" id="ARBA00012154"/>
    </source>
</evidence>
<dbReference type="GO" id="GO:0005829">
    <property type="term" value="C:cytosol"/>
    <property type="evidence" value="ECO:0007669"/>
    <property type="project" value="TreeGrafter"/>
</dbReference>
<feature type="binding site" evidence="11">
    <location>
        <position position="115"/>
    </location>
    <ligand>
        <name>ATP</name>
        <dbReference type="ChEBI" id="CHEBI:30616"/>
    </ligand>
</feature>
<name>A0A943EHQ3_9FIRM</name>
<feature type="binding site" evidence="11">
    <location>
        <begin position="11"/>
        <end position="16"/>
    </location>
    <ligand>
        <name>ATP</name>
        <dbReference type="ChEBI" id="CHEBI:30616"/>
    </ligand>
</feature>
<dbReference type="PROSITE" id="PS01128">
    <property type="entry name" value="SHIKIMATE_KINASE"/>
    <property type="match status" value="1"/>
</dbReference>
<protein>
    <recommendedName>
        <fullName evidence="3 11">Shikimate kinase</fullName>
        <shortName evidence="11">SK</shortName>
        <ecNumber evidence="3 11">2.7.1.71</ecNumber>
    </recommendedName>
</protein>
<dbReference type="InterPro" id="IPR027417">
    <property type="entry name" value="P-loop_NTPase"/>
</dbReference>
<evidence type="ECO:0000256" key="11">
    <source>
        <dbReference type="HAMAP-Rule" id="MF_00109"/>
    </source>
</evidence>
<evidence type="ECO:0000256" key="4">
    <source>
        <dbReference type="ARBA" id="ARBA00022605"/>
    </source>
</evidence>
<keyword evidence="6 11" id="KW-0547">Nucleotide-binding</keyword>
<dbReference type="InterPro" id="IPR000623">
    <property type="entry name" value="Shikimate_kinase/TSH1"/>
</dbReference>
<comment type="subunit">
    <text evidence="11">Monomer.</text>
</comment>
<evidence type="ECO:0000313" key="13">
    <source>
        <dbReference type="Proteomes" id="UP000754226"/>
    </source>
</evidence>
<comment type="pathway">
    <text evidence="1 11">Metabolic intermediate biosynthesis; chorismate biosynthesis; chorismate from D-erythrose 4-phosphate and phosphoenolpyruvate: step 5/7.</text>
</comment>
<dbReference type="PANTHER" id="PTHR21087">
    <property type="entry name" value="SHIKIMATE KINASE"/>
    <property type="match status" value="1"/>
</dbReference>
<dbReference type="Proteomes" id="UP000754226">
    <property type="component" value="Unassembled WGS sequence"/>
</dbReference>
<dbReference type="PANTHER" id="PTHR21087:SF16">
    <property type="entry name" value="SHIKIMATE KINASE 1, CHLOROPLASTIC"/>
    <property type="match status" value="1"/>
</dbReference>
<comment type="caution">
    <text evidence="11">Lacks conserved residue(s) required for the propagation of feature annotation.</text>
</comment>
<dbReference type="GO" id="GO:0008652">
    <property type="term" value="P:amino acid biosynthetic process"/>
    <property type="evidence" value="ECO:0007669"/>
    <property type="project" value="UniProtKB-KW"/>
</dbReference>
<keyword evidence="9 11" id="KW-0057">Aromatic amino acid biosynthesis</keyword>
<feature type="binding site" evidence="11">
    <location>
        <position position="56"/>
    </location>
    <ligand>
        <name>substrate</name>
    </ligand>
</feature>
<keyword evidence="4 11" id="KW-0028">Amino-acid biosynthesis</keyword>
<comment type="catalytic activity">
    <reaction evidence="10 11">
        <text>shikimate + ATP = 3-phosphoshikimate + ADP + H(+)</text>
        <dbReference type="Rhea" id="RHEA:13121"/>
        <dbReference type="ChEBI" id="CHEBI:15378"/>
        <dbReference type="ChEBI" id="CHEBI:30616"/>
        <dbReference type="ChEBI" id="CHEBI:36208"/>
        <dbReference type="ChEBI" id="CHEBI:145989"/>
        <dbReference type="ChEBI" id="CHEBI:456216"/>
        <dbReference type="EC" id="2.7.1.71"/>
    </reaction>
</comment>
<dbReference type="EMBL" id="JAGZCZ010000010">
    <property type="protein sequence ID" value="MBS5520261.1"/>
    <property type="molecule type" value="Genomic_DNA"/>
</dbReference>
<evidence type="ECO:0000256" key="7">
    <source>
        <dbReference type="ARBA" id="ARBA00022777"/>
    </source>
</evidence>
<dbReference type="GO" id="GO:0004765">
    <property type="term" value="F:shikimate kinase activity"/>
    <property type="evidence" value="ECO:0007669"/>
    <property type="project" value="UniProtKB-UniRule"/>
</dbReference>
<dbReference type="CDD" id="cd00464">
    <property type="entry name" value="SK"/>
    <property type="match status" value="1"/>
</dbReference>
<dbReference type="PRINTS" id="PR01100">
    <property type="entry name" value="SHIKIMTKNASE"/>
</dbReference>
<comment type="similarity">
    <text evidence="2 11">Belongs to the shikimate kinase family.</text>
</comment>
<dbReference type="Pfam" id="PF01202">
    <property type="entry name" value="SKI"/>
    <property type="match status" value="1"/>
</dbReference>
<feature type="binding site" evidence="11">
    <location>
        <position position="33"/>
    </location>
    <ligand>
        <name>substrate</name>
    </ligand>
</feature>
<evidence type="ECO:0000313" key="12">
    <source>
        <dbReference type="EMBL" id="MBS5520261.1"/>
    </source>
</evidence>
<dbReference type="Gene3D" id="3.40.50.300">
    <property type="entry name" value="P-loop containing nucleotide triphosphate hydrolases"/>
    <property type="match status" value="1"/>
</dbReference>
<evidence type="ECO:0000256" key="9">
    <source>
        <dbReference type="ARBA" id="ARBA00023141"/>
    </source>
</evidence>
<dbReference type="GO" id="GO:0009423">
    <property type="term" value="P:chorismate biosynthetic process"/>
    <property type="evidence" value="ECO:0007669"/>
    <property type="project" value="UniProtKB-UniRule"/>
</dbReference>
<evidence type="ECO:0000256" key="1">
    <source>
        <dbReference type="ARBA" id="ARBA00004842"/>
    </source>
</evidence>
<sequence length="169" mass="18802">MKNIIFIGMPGAGKTTIGKEVARILARPFFDSDVRLKERIHRDIKELFRESEAAFRREETETLRELCQKEEIVLSCGGGVIKKAENVALLKHGGFLIFLDRPLEAIASSVDQTGRPLLSSSKNRLKELYDERYPLYLAAADLYIPVQGGIQKTVGDVLDALIKTGLVDG</sequence>
<evidence type="ECO:0000256" key="2">
    <source>
        <dbReference type="ARBA" id="ARBA00006997"/>
    </source>
</evidence>
<organism evidence="12 13">
    <name type="scientific">Acidaminococcus intestini</name>
    <dbReference type="NCBI Taxonomy" id="187327"/>
    <lineage>
        <taxon>Bacteria</taxon>
        <taxon>Bacillati</taxon>
        <taxon>Bacillota</taxon>
        <taxon>Negativicutes</taxon>
        <taxon>Acidaminococcales</taxon>
        <taxon>Acidaminococcaceae</taxon>
        <taxon>Acidaminococcus</taxon>
    </lineage>
</organism>
<dbReference type="GO" id="GO:0005524">
    <property type="term" value="F:ATP binding"/>
    <property type="evidence" value="ECO:0007669"/>
    <property type="project" value="UniProtKB-UniRule"/>
</dbReference>
<accession>A0A943EHQ3</accession>
<dbReference type="InterPro" id="IPR031322">
    <property type="entry name" value="Shikimate/glucono_kinase"/>
</dbReference>
<keyword evidence="8 11" id="KW-0067">ATP-binding</keyword>
<keyword evidence="11" id="KW-0460">Magnesium</keyword>
<comment type="subcellular location">
    <subcellularLocation>
        <location evidence="11">Cytoplasm</location>
    </subcellularLocation>
</comment>
<comment type="cofactor">
    <cofactor evidence="11">
        <name>Mg(2+)</name>
        <dbReference type="ChEBI" id="CHEBI:18420"/>
    </cofactor>
    <text evidence="11">Binds 1 Mg(2+) ion per subunit.</text>
</comment>
<keyword evidence="7 11" id="KW-0418">Kinase</keyword>
<comment type="caution">
    <text evidence="12">The sequence shown here is derived from an EMBL/GenBank/DDBJ whole genome shotgun (WGS) entry which is preliminary data.</text>
</comment>
<dbReference type="GO" id="GO:0000287">
    <property type="term" value="F:magnesium ion binding"/>
    <property type="evidence" value="ECO:0007669"/>
    <property type="project" value="UniProtKB-UniRule"/>
</dbReference>
<feature type="binding site" evidence="11">
    <location>
        <position position="132"/>
    </location>
    <ligand>
        <name>substrate</name>
    </ligand>
</feature>
<comment type="function">
    <text evidence="11">Catalyzes the specific phosphorylation of the 3-hydroxyl group of shikimic acid using ATP as a cosubstrate.</text>
</comment>
<dbReference type="SUPFAM" id="SSF52540">
    <property type="entry name" value="P-loop containing nucleoside triphosphate hydrolases"/>
    <property type="match status" value="1"/>
</dbReference>
<evidence type="ECO:0000256" key="6">
    <source>
        <dbReference type="ARBA" id="ARBA00022741"/>
    </source>
</evidence>
<proteinExistence type="inferred from homology"/>
<evidence type="ECO:0000256" key="5">
    <source>
        <dbReference type="ARBA" id="ARBA00022679"/>
    </source>
</evidence>
<dbReference type="InterPro" id="IPR023000">
    <property type="entry name" value="Shikimate_kinase_CS"/>
</dbReference>
<feature type="binding site" evidence="11">
    <location>
        <position position="15"/>
    </location>
    <ligand>
        <name>Mg(2+)</name>
        <dbReference type="ChEBI" id="CHEBI:18420"/>
    </ligand>
</feature>
<gene>
    <name evidence="11" type="primary">aroK</name>
    <name evidence="12" type="ORF">KHX13_08070</name>
</gene>
<keyword evidence="11" id="KW-0963">Cytoplasm</keyword>
<dbReference type="EC" id="2.7.1.71" evidence="3 11"/>
<dbReference type="AlphaFoldDB" id="A0A943EHQ3"/>
<keyword evidence="11" id="KW-0479">Metal-binding</keyword>
<dbReference type="HAMAP" id="MF_00109">
    <property type="entry name" value="Shikimate_kinase"/>
    <property type="match status" value="1"/>
</dbReference>
<keyword evidence="5 11" id="KW-0808">Transferase</keyword>
<reference evidence="12" key="1">
    <citation type="submission" date="2021-02" db="EMBL/GenBank/DDBJ databases">
        <title>Infant gut strain persistence is associated with maternal origin, phylogeny, and functional potential including surface adhesion and iron acquisition.</title>
        <authorList>
            <person name="Lou Y.C."/>
        </authorList>
    </citation>
    <scope>NUCLEOTIDE SEQUENCE</scope>
    <source>
        <strain evidence="12">L3_106_000M1_dasL3_106_000M1_concoct_15</strain>
    </source>
</reference>
<dbReference type="GO" id="GO:0009073">
    <property type="term" value="P:aromatic amino acid family biosynthetic process"/>
    <property type="evidence" value="ECO:0007669"/>
    <property type="project" value="UniProtKB-KW"/>
</dbReference>
<evidence type="ECO:0000256" key="10">
    <source>
        <dbReference type="ARBA" id="ARBA00048567"/>
    </source>
</evidence>
<evidence type="ECO:0000256" key="8">
    <source>
        <dbReference type="ARBA" id="ARBA00022840"/>
    </source>
</evidence>
<feature type="binding site" evidence="11">
    <location>
        <position position="78"/>
    </location>
    <ligand>
        <name>substrate</name>
    </ligand>
</feature>